<evidence type="ECO:0000313" key="1">
    <source>
        <dbReference type="EMBL" id="OEK09527.1"/>
    </source>
</evidence>
<organism evidence="1 2">
    <name type="scientific">Flavivirga aquatica</name>
    <dbReference type="NCBI Taxonomy" id="1849968"/>
    <lineage>
        <taxon>Bacteria</taxon>
        <taxon>Pseudomonadati</taxon>
        <taxon>Bacteroidota</taxon>
        <taxon>Flavobacteriia</taxon>
        <taxon>Flavobacteriales</taxon>
        <taxon>Flavobacteriaceae</taxon>
        <taxon>Flavivirga</taxon>
    </lineage>
</organism>
<keyword evidence="2" id="KW-1185">Reference proteome</keyword>
<gene>
    <name evidence="1" type="ORF">A8C32_12525</name>
</gene>
<protein>
    <submittedName>
        <fullName evidence="1">Uncharacterized protein</fullName>
    </submittedName>
</protein>
<dbReference type="STRING" id="1849968.A8C32_12525"/>
<sequence>MNKIIPILLLTAITISCSTKNKTDNELLEKDKKELVENLDSYKVSSYKFGKILIRASAEKDTISSEFASFKSDLDRIFNKAVKYNTESLSVLDYISIYRDYKRMEDFIMKTDEDIFPTLVDAFNVAYGDSINKRKEYFTEKRKNMSKILNILF</sequence>
<dbReference type="AlphaFoldDB" id="A0A1E5TDW4"/>
<comment type="caution">
    <text evidence="1">The sequence shown here is derived from an EMBL/GenBank/DDBJ whole genome shotgun (WGS) entry which is preliminary data.</text>
</comment>
<dbReference type="RefSeq" id="WP_069828963.1">
    <property type="nucleotide sequence ID" value="NZ_MDJD01000007.1"/>
</dbReference>
<reference evidence="1 2" key="1">
    <citation type="submission" date="2016-05" db="EMBL/GenBank/DDBJ databases">
        <title>Draft Genome Sequence of Algibacter sp. Strain SK-16 Isolated from the Surface Water of Aburatsubo Inlet.</title>
        <authorList>
            <person name="Wong S.-K."/>
            <person name="Yoshizawa S."/>
            <person name="Nakajima Y."/>
            <person name="Ogura Y."/>
            <person name="Tetsuya H."/>
            <person name="Hamasaki K."/>
        </authorList>
    </citation>
    <scope>NUCLEOTIDE SEQUENCE [LARGE SCALE GENOMIC DNA]</scope>
    <source>
        <strain evidence="1 2">SK-16</strain>
    </source>
</reference>
<name>A0A1E5TDW4_9FLAO</name>
<dbReference type="PROSITE" id="PS51257">
    <property type="entry name" value="PROKAR_LIPOPROTEIN"/>
    <property type="match status" value="1"/>
</dbReference>
<dbReference type="EMBL" id="MDJD01000007">
    <property type="protein sequence ID" value="OEK09527.1"/>
    <property type="molecule type" value="Genomic_DNA"/>
</dbReference>
<dbReference type="Proteomes" id="UP000095713">
    <property type="component" value="Unassembled WGS sequence"/>
</dbReference>
<accession>A0A1E5TDW4</accession>
<proteinExistence type="predicted"/>
<evidence type="ECO:0000313" key="2">
    <source>
        <dbReference type="Proteomes" id="UP000095713"/>
    </source>
</evidence>